<dbReference type="InterPro" id="IPR029044">
    <property type="entry name" value="Nucleotide-diphossugar_trans"/>
</dbReference>
<dbReference type="InterPro" id="IPR002509">
    <property type="entry name" value="NODB_dom"/>
</dbReference>
<dbReference type="SUPFAM" id="SSF88713">
    <property type="entry name" value="Glycoside hydrolase/deacetylase"/>
    <property type="match status" value="1"/>
</dbReference>
<dbReference type="Pfam" id="PF01522">
    <property type="entry name" value="Polysacc_deac_1"/>
    <property type="match status" value="1"/>
</dbReference>
<dbReference type="PROSITE" id="PS51677">
    <property type="entry name" value="NODB"/>
    <property type="match status" value="1"/>
</dbReference>
<reference evidence="6 7" key="1">
    <citation type="journal article" date="2016" name="Nat. Commun.">
        <title>Thousands of microbial genomes shed light on interconnected biogeochemical processes in an aquifer system.</title>
        <authorList>
            <person name="Anantharaman K."/>
            <person name="Brown C.T."/>
            <person name="Hug L.A."/>
            <person name="Sharon I."/>
            <person name="Castelle C.J."/>
            <person name="Probst A.J."/>
            <person name="Thomas B.C."/>
            <person name="Singh A."/>
            <person name="Wilkins M.J."/>
            <person name="Karaoz U."/>
            <person name="Brodie E.L."/>
            <person name="Williams K.H."/>
            <person name="Hubbard S.S."/>
            <person name="Banfield J.F."/>
        </authorList>
    </citation>
    <scope>NUCLEOTIDE SEQUENCE [LARGE SCALE GENOMIC DNA]</scope>
</reference>
<sequence length="735" mass="83393">MTKKEFVFYDKGKRWSTVKKVFFSSIILFCVTLLYIFHTILSNPLTMKNNLASSRSELYEIIDDISSKVPEKIEVEGSGPFLKISEDQGNFKLEAYGKRHDKVIALTFDDGPDPYFSEQILAILKKEEVGATFFVVGDMVYRHPEIFKKIILDGHEVGNHTFSHTSEEVDLYQKNFKNDFDLNFTQKLIERNSGYTTSLFRSPYWGTDNLLSMNNLILTAETQNKGYQIFGSTLDSEDWQFKNPAEIIRAATNTSGGGEVILFHDGGGDRNATVKALPEVIKFYKDRDYKFVTGSEYANQSLLSPTTDEQKLESRIAVSSYHFYKNIPAYLGVFLKIGLLISLVSLSLNLFLSLASLFKGKRVRSLKDFTPLISVIIPAFNEKKVIKETLRSVLNSKYKNFEVFVINDGSTDSTPEIVEKFLKDKRVGLINKNNGGKSSAINAGLKRAQGEIVVIIDADTLVCPDTLSNLIYPFIDPRVGAVAGHIKVGNRNNLLTFFQTIEYTVSLNLERRAHWFLNAIFIVPGAIGAWRKEILDKIGGFNDYTLSEDAEATLRVQKLGFKVQFAPTSFAYTEAPETIDGLIRQRFRWTYGLFQAIFKHRDLLFNRRFGLLGFLVLPITIFVQIPTMLTASILDIWALSYLILIGANPVVFYYLIYLAMSILISFISFILSKEDLRLLLALPFVRILYQPILALVLYKVFLNVLKGNYIRWQKLSHSGSVRIKTLIDTTNLGNL</sequence>
<feature type="transmembrane region" description="Helical" evidence="4">
    <location>
        <begin position="329"/>
        <end position="358"/>
    </location>
</feature>
<feature type="domain" description="NodB homology" evidence="5">
    <location>
        <begin position="102"/>
        <end position="292"/>
    </location>
</feature>
<proteinExistence type="inferred from homology"/>
<dbReference type="PANTHER" id="PTHR43630:SF1">
    <property type="entry name" value="POLY-BETA-1,6-N-ACETYL-D-GLUCOSAMINE SYNTHASE"/>
    <property type="match status" value="1"/>
</dbReference>
<evidence type="ECO:0000256" key="2">
    <source>
        <dbReference type="ARBA" id="ARBA00022676"/>
    </source>
</evidence>
<dbReference type="GO" id="GO:0016757">
    <property type="term" value="F:glycosyltransferase activity"/>
    <property type="evidence" value="ECO:0007669"/>
    <property type="project" value="UniProtKB-KW"/>
</dbReference>
<accession>A0A1G1W8G9</accession>
<feature type="transmembrane region" description="Helical" evidence="4">
    <location>
        <begin position="651"/>
        <end position="671"/>
    </location>
</feature>
<evidence type="ECO:0000313" key="7">
    <source>
        <dbReference type="Proteomes" id="UP000177103"/>
    </source>
</evidence>
<keyword evidence="4" id="KW-1133">Transmembrane helix</keyword>
<dbReference type="InterPro" id="IPR011330">
    <property type="entry name" value="Glyco_hydro/deAcase_b/a-brl"/>
</dbReference>
<organism evidence="6 7">
    <name type="scientific">Candidatus Woykebacteria bacterium RBG_13_40_7b</name>
    <dbReference type="NCBI Taxonomy" id="1802594"/>
    <lineage>
        <taxon>Bacteria</taxon>
        <taxon>Candidatus Woykeibacteriota</taxon>
    </lineage>
</organism>
<protein>
    <recommendedName>
        <fullName evidence="5">NodB homology domain-containing protein</fullName>
    </recommendedName>
</protein>
<dbReference type="GO" id="GO:0016810">
    <property type="term" value="F:hydrolase activity, acting on carbon-nitrogen (but not peptide) bonds"/>
    <property type="evidence" value="ECO:0007669"/>
    <property type="project" value="InterPro"/>
</dbReference>
<dbReference type="AlphaFoldDB" id="A0A1G1W8G9"/>
<feature type="transmembrane region" description="Helical" evidence="4">
    <location>
        <begin position="609"/>
        <end position="639"/>
    </location>
</feature>
<dbReference type="SUPFAM" id="SSF53448">
    <property type="entry name" value="Nucleotide-diphospho-sugar transferases"/>
    <property type="match status" value="1"/>
</dbReference>
<feature type="transmembrane region" description="Helical" evidence="4">
    <location>
        <begin position="678"/>
        <end position="698"/>
    </location>
</feature>
<name>A0A1G1W8G9_9BACT</name>
<comment type="caution">
    <text evidence="6">The sequence shown here is derived from an EMBL/GenBank/DDBJ whole genome shotgun (WGS) entry which is preliminary data.</text>
</comment>
<dbReference type="Gene3D" id="3.20.20.370">
    <property type="entry name" value="Glycoside hydrolase/deacetylase"/>
    <property type="match status" value="1"/>
</dbReference>
<dbReference type="PANTHER" id="PTHR43630">
    <property type="entry name" value="POLY-BETA-1,6-N-ACETYL-D-GLUCOSAMINE SYNTHASE"/>
    <property type="match status" value="1"/>
</dbReference>
<keyword evidence="4" id="KW-0472">Membrane</keyword>
<dbReference type="Gene3D" id="3.90.550.10">
    <property type="entry name" value="Spore Coat Polysaccharide Biosynthesis Protein SpsA, Chain A"/>
    <property type="match status" value="1"/>
</dbReference>
<dbReference type="CDD" id="cd06423">
    <property type="entry name" value="CESA_like"/>
    <property type="match status" value="1"/>
</dbReference>
<evidence type="ECO:0000256" key="1">
    <source>
        <dbReference type="ARBA" id="ARBA00006739"/>
    </source>
</evidence>
<dbReference type="GO" id="GO:0005975">
    <property type="term" value="P:carbohydrate metabolic process"/>
    <property type="evidence" value="ECO:0007669"/>
    <property type="project" value="InterPro"/>
</dbReference>
<evidence type="ECO:0000313" key="6">
    <source>
        <dbReference type="EMBL" id="OGY23966.1"/>
    </source>
</evidence>
<dbReference type="Proteomes" id="UP000177103">
    <property type="component" value="Unassembled WGS sequence"/>
</dbReference>
<dbReference type="EMBL" id="MHCQ01000034">
    <property type="protein sequence ID" value="OGY23966.1"/>
    <property type="molecule type" value="Genomic_DNA"/>
</dbReference>
<keyword evidence="4" id="KW-0812">Transmembrane</keyword>
<dbReference type="Pfam" id="PF00535">
    <property type="entry name" value="Glycos_transf_2"/>
    <property type="match status" value="1"/>
</dbReference>
<evidence type="ECO:0000259" key="5">
    <source>
        <dbReference type="PROSITE" id="PS51677"/>
    </source>
</evidence>
<keyword evidence="2" id="KW-0328">Glycosyltransferase</keyword>
<keyword evidence="3" id="KW-0808">Transferase</keyword>
<evidence type="ECO:0000256" key="3">
    <source>
        <dbReference type="ARBA" id="ARBA00022679"/>
    </source>
</evidence>
<feature type="transmembrane region" description="Helical" evidence="4">
    <location>
        <begin position="21"/>
        <end position="41"/>
    </location>
</feature>
<comment type="similarity">
    <text evidence="1">Belongs to the glycosyltransferase 2 family.</text>
</comment>
<gene>
    <name evidence="6" type="ORF">A2Y57_00640</name>
</gene>
<dbReference type="InterPro" id="IPR001173">
    <property type="entry name" value="Glyco_trans_2-like"/>
</dbReference>
<evidence type="ECO:0000256" key="4">
    <source>
        <dbReference type="SAM" id="Phobius"/>
    </source>
</evidence>